<sequence length="251" mass="28994">MFEWVWEPDDFAVLWYSDANDRFPSPIAYTSRFPTNDEVAAHRAAVRGRYDAEEFERIQLAFHTLSASDLRVEILGESKTFGRGTPREYRVVGARTPQYAVMLTQSAADGVHDRIRCRLFPTEQLAPRLAHVLPAFPPGTSKPDTFHIAELQRRPDDHHRNNDRERYERLARRPLDGGGGAILTAGYLHGDAEPWQTAQWVDLIDDGRYLQLRTREHLTVRPVAPADLTTMFTTWFDHALRRLREDEPDTW</sequence>
<accession>A0A370I135</accession>
<evidence type="ECO:0000256" key="4">
    <source>
        <dbReference type="ARBA" id="ARBA00023186"/>
    </source>
</evidence>
<proteinExistence type="inferred from homology"/>
<comment type="caution">
    <text evidence="5">The sequence shown here is derived from an EMBL/GenBank/DDBJ whole genome shotgun (WGS) entry which is preliminary data.</text>
</comment>
<evidence type="ECO:0000256" key="1">
    <source>
        <dbReference type="ARBA" id="ARBA00004496"/>
    </source>
</evidence>
<dbReference type="AlphaFoldDB" id="A0A370I135"/>
<keyword evidence="4" id="KW-0143">Chaperone</keyword>
<protein>
    <submittedName>
        <fullName evidence="5">ESAT-6 protein secretion system EspG family protein</fullName>
    </submittedName>
</protein>
<comment type="similarity">
    <text evidence="2">Belongs to the EspG family.</text>
</comment>
<evidence type="ECO:0000313" key="6">
    <source>
        <dbReference type="Proteomes" id="UP000254869"/>
    </source>
</evidence>
<dbReference type="RefSeq" id="WP_067997513.1">
    <property type="nucleotide sequence ID" value="NZ_QQBC01000008.1"/>
</dbReference>
<dbReference type="EMBL" id="QQBC01000008">
    <property type="protein sequence ID" value="RDI64439.1"/>
    <property type="molecule type" value="Genomic_DNA"/>
</dbReference>
<name>A0A370I135_9NOCA</name>
<gene>
    <name evidence="5" type="ORF">DFR76_108272</name>
</gene>
<dbReference type="Pfam" id="PF14011">
    <property type="entry name" value="ESX-1_EspG"/>
    <property type="match status" value="1"/>
</dbReference>
<organism evidence="5 6">
    <name type="scientific">Nocardia pseudobrasiliensis</name>
    <dbReference type="NCBI Taxonomy" id="45979"/>
    <lineage>
        <taxon>Bacteria</taxon>
        <taxon>Bacillati</taxon>
        <taxon>Actinomycetota</taxon>
        <taxon>Actinomycetes</taxon>
        <taxon>Mycobacteriales</taxon>
        <taxon>Nocardiaceae</taxon>
        <taxon>Nocardia</taxon>
    </lineage>
</organism>
<dbReference type="STRING" id="1210086.GCA_001613105_02843"/>
<comment type="subcellular location">
    <subcellularLocation>
        <location evidence="1">Cytoplasm</location>
    </subcellularLocation>
</comment>
<dbReference type="Proteomes" id="UP000254869">
    <property type="component" value="Unassembled WGS sequence"/>
</dbReference>
<keyword evidence="6" id="KW-1185">Reference proteome</keyword>
<evidence type="ECO:0000256" key="3">
    <source>
        <dbReference type="ARBA" id="ARBA00022490"/>
    </source>
</evidence>
<evidence type="ECO:0000256" key="2">
    <source>
        <dbReference type="ARBA" id="ARBA00006411"/>
    </source>
</evidence>
<dbReference type="InterPro" id="IPR025734">
    <property type="entry name" value="EspG"/>
</dbReference>
<reference evidence="5 6" key="1">
    <citation type="submission" date="2018-07" db="EMBL/GenBank/DDBJ databases">
        <title>Genomic Encyclopedia of Type Strains, Phase IV (KMG-IV): sequencing the most valuable type-strain genomes for metagenomic binning, comparative biology and taxonomic classification.</title>
        <authorList>
            <person name="Goeker M."/>
        </authorList>
    </citation>
    <scope>NUCLEOTIDE SEQUENCE [LARGE SCALE GENOMIC DNA]</scope>
    <source>
        <strain evidence="5 6">DSM 44290</strain>
    </source>
</reference>
<keyword evidence="3" id="KW-0963">Cytoplasm</keyword>
<evidence type="ECO:0000313" key="5">
    <source>
        <dbReference type="EMBL" id="RDI64439.1"/>
    </source>
</evidence>